<name>A0A6B0TTP4_9RHOB</name>
<dbReference type="InterPro" id="IPR017871">
    <property type="entry name" value="ABC_transporter-like_CS"/>
</dbReference>
<evidence type="ECO:0000259" key="3">
    <source>
        <dbReference type="PROSITE" id="PS50893"/>
    </source>
</evidence>
<dbReference type="InterPro" id="IPR050107">
    <property type="entry name" value="ABC_carbohydrate_import_ATPase"/>
</dbReference>
<proteinExistence type="predicted"/>
<keyword evidence="2 4" id="KW-0067">ATP-binding</keyword>
<dbReference type="Proteomes" id="UP000436016">
    <property type="component" value="Unassembled WGS sequence"/>
</dbReference>
<dbReference type="CDD" id="cd03216">
    <property type="entry name" value="ABC_Carb_Monos_I"/>
    <property type="match status" value="1"/>
</dbReference>
<dbReference type="Gene3D" id="3.40.50.300">
    <property type="entry name" value="P-loop containing nucleotide triphosphate hydrolases"/>
    <property type="match status" value="1"/>
</dbReference>
<keyword evidence="1" id="KW-0547">Nucleotide-binding</keyword>
<accession>A0A6B0TTP4</accession>
<dbReference type="GO" id="GO:0016887">
    <property type="term" value="F:ATP hydrolysis activity"/>
    <property type="evidence" value="ECO:0007669"/>
    <property type="project" value="InterPro"/>
</dbReference>
<sequence length="250" mass="27385">MSRQALVEMTGIEKRFGPVEVLKGVDFELYENEVLALLGDNGAGKSTLIKVLSGYYQPDAGEISVGGEDRKFGTPQDAREAGIETIYQDLALFDNLDVAANVYAGKEIVGGGWRKLLGFVDHKTMRETAADAVSKMAINIPRIDVEVSAFSGGQRQCVALAKSIMWGRKVVIMDEPTAALGVRETGKVLDLIRTLKSHNLSVIVIMHNIEHVMEVAERAIVMRSGTRRGTVDLKGPDDRESHDKIVQMLM</sequence>
<evidence type="ECO:0000313" key="4">
    <source>
        <dbReference type="EMBL" id="MXU65028.1"/>
    </source>
</evidence>
<dbReference type="AlphaFoldDB" id="A0A6B0TTP4"/>
<comment type="caution">
    <text evidence="4">The sequence shown here is derived from an EMBL/GenBank/DDBJ whole genome shotgun (WGS) entry which is preliminary data.</text>
</comment>
<feature type="domain" description="ABC transporter" evidence="3">
    <location>
        <begin position="7"/>
        <end position="249"/>
    </location>
</feature>
<dbReference type="SUPFAM" id="SSF52540">
    <property type="entry name" value="P-loop containing nucleoside triphosphate hydrolases"/>
    <property type="match status" value="1"/>
</dbReference>
<reference evidence="4 5" key="1">
    <citation type="submission" date="2019-12" db="EMBL/GenBank/DDBJ databases">
        <title>Strain KN286 was isolated from seawater, which was collected from Caroline Seamount in the tropical western Pacific.</title>
        <authorList>
            <person name="Wang Q."/>
        </authorList>
    </citation>
    <scope>NUCLEOTIDE SEQUENCE [LARGE SCALE GENOMIC DNA]</scope>
    <source>
        <strain evidence="4 5">KN286</strain>
    </source>
</reference>
<dbReference type="PROSITE" id="PS00211">
    <property type="entry name" value="ABC_TRANSPORTER_1"/>
    <property type="match status" value="1"/>
</dbReference>
<dbReference type="PANTHER" id="PTHR43790">
    <property type="entry name" value="CARBOHYDRATE TRANSPORT ATP-BINDING PROTEIN MG119-RELATED"/>
    <property type="match status" value="1"/>
</dbReference>
<dbReference type="PANTHER" id="PTHR43790:SF8">
    <property type="entry name" value="SUGAR ABC TRANSPORTER ATP-BINDING PROTEIN"/>
    <property type="match status" value="1"/>
</dbReference>
<dbReference type="InterPro" id="IPR003593">
    <property type="entry name" value="AAA+_ATPase"/>
</dbReference>
<keyword evidence="5" id="KW-1185">Reference proteome</keyword>
<evidence type="ECO:0000256" key="2">
    <source>
        <dbReference type="ARBA" id="ARBA00022840"/>
    </source>
</evidence>
<dbReference type="RefSeq" id="WP_160853129.1">
    <property type="nucleotide sequence ID" value="NZ_WUWG01000002.1"/>
</dbReference>
<dbReference type="InterPro" id="IPR003439">
    <property type="entry name" value="ABC_transporter-like_ATP-bd"/>
</dbReference>
<organism evidence="4 5">
    <name type="scientific">Oceanomicrobium pacificus</name>
    <dbReference type="NCBI Taxonomy" id="2692916"/>
    <lineage>
        <taxon>Bacteria</taxon>
        <taxon>Pseudomonadati</taxon>
        <taxon>Pseudomonadota</taxon>
        <taxon>Alphaproteobacteria</taxon>
        <taxon>Rhodobacterales</taxon>
        <taxon>Paracoccaceae</taxon>
        <taxon>Oceanomicrobium</taxon>
    </lineage>
</organism>
<evidence type="ECO:0000313" key="5">
    <source>
        <dbReference type="Proteomes" id="UP000436016"/>
    </source>
</evidence>
<dbReference type="InterPro" id="IPR027417">
    <property type="entry name" value="P-loop_NTPase"/>
</dbReference>
<protein>
    <submittedName>
        <fullName evidence="4">ATP-binding cassette domain-containing protein</fullName>
    </submittedName>
</protein>
<gene>
    <name evidence="4" type="ORF">GSH16_06190</name>
</gene>
<dbReference type="GO" id="GO:0005524">
    <property type="term" value="F:ATP binding"/>
    <property type="evidence" value="ECO:0007669"/>
    <property type="project" value="UniProtKB-KW"/>
</dbReference>
<dbReference type="PROSITE" id="PS50893">
    <property type="entry name" value="ABC_TRANSPORTER_2"/>
    <property type="match status" value="1"/>
</dbReference>
<dbReference type="Pfam" id="PF00005">
    <property type="entry name" value="ABC_tran"/>
    <property type="match status" value="1"/>
</dbReference>
<evidence type="ECO:0000256" key="1">
    <source>
        <dbReference type="ARBA" id="ARBA00022741"/>
    </source>
</evidence>
<dbReference type="EMBL" id="WUWG01000002">
    <property type="protein sequence ID" value="MXU65028.1"/>
    <property type="molecule type" value="Genomic_DNA"/>
</dbReference>
<dbReference type="SMART" id="SM00382">
    <property type="entry name" value="AAA"/>
    <property type="match status" value="1"/>
</dbReference>